<evidence type="ECO:0000256" key="3">
    <source>
        <dbReference type="ARBA" id="ARBA00022989"/>
    </source>
</evidence>
<comment type="caution">
    <text evidence="7">The sequence shown here is derived from an EMBL/GenBank/DDBJ whole genome shotgun (WGS) entry which is preliminary data.</text>
</comment>
<accession>A0ABR9B325</accession>
<dbReference type="Pfam" id="PF04893">
    <property type="entry name" value="Yip1"/>
    <property type="match status" value="1"/>
</dbReference>
<keyword evidence="3 5" id="KW-1133">Transmembrane helix</keyword>
<dbReference type="InterPro" id="IPR006977">
    <property type="entry name" value="Yip1_dom"/>
</dbReference>
<feature type="transmembrane region" description="Helical" evidence="5">
    <location>
        <begin position="148"/>
        <end position="175"/>
    </location>
</feature>
<evidence type="ECO:0000256" key="5">
    <source>
        <dbReference type="SAM" id="Phobius"/>
    </source>
</evidence>
<evidence type="ECO:0000256" key="4">
    <source>
        <dbReference type="ARBA" id="ARBA00023136"/>
    </source>
</evidence>
<feature type="transmembrane region" description="Helical" evidence="5">
    <location>
        <begin position="70"/>
        <end position="95"/>
    </location>
</feature>
<feature type="transmembrane region" description="Helical" evidence="5">
    <location>
        <begin position="39"/>
        <end position="58"/>
    </location>
</feature>
<organism evidence="7 8">
    <name type="scientific">Paenibacillus arenosi</name>
    <dbReference type="NCBI Taxonomy" id="2774142"/>
    <lineage>
        <taxon>Bacteria</taxon>
        <taxon>Bacillati</taxon>
        <taxon>Bacillota</taxon>
        <taxon>Bacilli</taxon>
        <taxon>Bacillales</taxon>
        <taxon>Paenibacillaceae</taxon>
        <taxon>Paenibacillus</taxon>
    </lineage>
</organism>
<feature type="domain" description="Yip1" evidence="6">
    <location>
        <begin position="19"/>
        <end position="203"/>
    </location>
</feature>
<keyword evidence="4 5" id="KW-0472">Membrane</keyword>
<protein>
    <submittedName>
        <fullName evidence="7">YIP1 family protein</fullName>
    </submittedName>
</protein>
<evidence type="ECO:0000256" key="2">
    <source>
        <dbReference type="ARBA" id="ARBA00022692"/>
    </source>
</evidence>
<evidence type="ECO:0000256" key="1">
    <source>
        <dbReference type="ARBA" id="ARBA00004141"/>
    </source>
</evidence>
<evidence type="ECO:0000313" key="8">
    <source>
        <dbReference type="Proteomes" id="UP000634529"/>
    </source>
</evidence>
<dbReference type="EMBL" id="JACYTN010000016">
    <property type="protein sequence ID" value="MBD8499865.1"/>
    <property type="molecule type" value="Genomic_DNA"/>
</dbReference>
<proteinExistence type="predicted"/>
<dbReference type="RefSeq" id="WP_192026193.1">
    <property type="nucleotide sequence ID" value="NZ_JACYTN010000016.1"/>
</dbReference>
<gene>
    <name evidence="7" type="ORF">IFO66_16345</name>
</gene>
<sequence length="210" mass="22711">MSTNTEALIWKQRLRALGEMWFNPREVMREHMRVTKSDGFSLLLVGISSFFGTLDGYAKNGMGDHSPLATIILLAFVVGIISGIISFYISSYLTLWVGTMLGGTADSQEIRAVTGLAGYGPSAITGLLWIPSLFIFGKQVFTTSATGFLIAGWAALIAIVGFVIVIWSFVLLVVGISEAHQFSKKRALASIFLPAILIFFIAIIPAVMLG</sequence>
<comment type="subcellular location">
    <subcellularLocation>
        <location evidence="1">Membrane</location>
        <topology evidence="1">Multi-pass membrane protein</topology>
    </subcellularLocation>
</comment>
<reference evidence="7 8" key="1">
    <citation type="submission" date="2020-09" db="EMBL/GenBank/DDBJ databases">
        <title>Paenibacillus sp. CAU 1523 isolated from sand of Haeundae Beach.</title>
        <authorList>
            <person name="Kim W."/>
        </authorList>
    </citation>
    <scope>NUCLEOTIDE SEQUENCE [LARGE SCALE GENOMIC DNA]</scope>
    <source>
        <strain evidence="7 8">CAU 1523</strain>
    </source>
</reference>
<keyword evidence="8" id="KW-1185">Reference proteome</keyword>
<feature type="transmembrane region" description="Helical" evidence="5">
    <location>
        <begin position="187"/>
        <end position="208"/>
    </location>
</feature>
<evidence type="ECO:0000259" key="6">
    <source>
        <dbReference type="Pfam" id="PF04893"/>
    </source>
</evidence>
<evidence type="ECO:0000313" key="7">
    <source>
        <dbReference type="EMBL" id="MBD8499865.1"/>
    </source>
</evidence>
<dbReference type="Proteomes" id="UP000634529">
    <property type="component" value="Unassembled WGS sequence"/>
</dbReference>
<keyword evidence="2 5" id="KW-0812">Transmembrane</keyword>
<feature type="transmembrane region" description="Helical" evidence="5">
    <location>
        <begin position="116"/>
        <end position="136"/>
    </location>
</feature>
<name>A0ABR9B325_9BACL</name>